<keyword evidence="6 16" id="KW-0285">Flavoprotein</keyword>
<dbReference type="InterPro" id="IPR016156">
    <property type="entry name" value="FAD/NAD-linked_Rdtase_dimer_sf"/>
</dbReference>
<keyword evidence="10" id="KW-1015">Disulfide bond</keyword>
<dbReference type="Proteomes" id="UP000239290">
    <property type="component" value="Unassembled WGS sequence"/>
</dbReference>
<dbReference type="SUPFAM" id="SSF51905">
    <property type="entry name" value="FAD/NAD(P)-binding domain"/>
    <property type="match status" value="1"/>
</dbReference>
<feature type="binding site" evidence="14">
    <location>
        <position position="275"/>
    </location>
    <ligand>
        <name>NAD(+)</name>
        <dbReference type="ChEBI" id="CHEBI:57540"/>
    </ligand>
</feature>
<feature type="domain" description="Pyridine nucleotide-disulphide oxidoreductase dimerisation" evidence="17">
    <location>
        <begin position="351"/>
        <end position="459"/>
    </location>
</feature>
<feature type="domain" description="FAD/NAD(P)-binding" evidence="18">
    <location>
        <begin position="5"/>
        <end position="330"/>
    </location>
</feature>
<dbReference type="InterPro" id="IPR036188">
    <property type="entry name" value="FAD/NAD-bd_sf"/>
</dbReference>
<evidence type="ECO:0000256" key="9">
    <source>
        <dbReference type="ARBA" id="ARBA00023027"/>
    </source>
</evidence>
<name>A0A2S8IHZ3_RHOOP</name>
<comment type="subcellular location">
    <subcellularLocation>
        <location evidence="1">Cytoplasm</location>
    </subcellularLocation>
</comment>
<reference evidence="20" key="1">
    <citation type="submission" date="2018-02" db="EMBL/GenBank/DDBJ databases">
        <title>Draft genome sequencing of Rhodococcus opacus KU647198.</title>
        <authorList>
            <person name="Zheng B.-X."/>
        </authorList>
    </citation>
    <scope>NUCLEOTIDE SEQUENCE [LARGE SCALE GENOMIC DNA]</scope>
    <source>
        <strain evidence="20">04-OD7</strain>
    </source>
</reference>
<evidence type="ECO:0000256" key="12">
    <source>
        <dbReference type="ARBA" id="ARBA00049187"/>
    </source>
</evidence>
<evidence type="ECO:0000259" key="17">
    <source>
        <dbReference type="Pfam" id="PF02852"/>
    </source>
</evidence>
<dbReference type="InterPro" id="IPR023753">
    <property type="entry name" value="FAD/NAD-binding_dom"/>
</dbReference>
<keyword evidence="14" id="KW-0547">Nucleotide-binding</keyword>
<dbReference type="GO" id="GO:0006103">
    <property type="term" value="P:2-oxoglutarate metabolic process"/>
    <property type="evidence" value="ECO:0007669"/>
    <property type="project" value="TreeGrafter"/>
</dbReference>
<keyword evidence="7 14" id="KW-0274">FAD</keyword>
<dbReference type="PRINTS" id="PR00411">
    <property type="entry name" value="PNDRDTASEI"/>
</dbReference>
<dbReference type="PANTHER" id="PTHR22912:SF217">
    <property type="entry name" value="DIHYDROLIPOYL DEHYDROGENASE"/>
    <property type="match status" value="1"/>
</dbReference>
<dbReference type="GO" id="GO:0050660">
    <property type="term" value="F:flavin adenine dinucleotide binding"/>
    <property type="evidence" value="ECO:0007669"/>
    <property type="project" value="InterPro"/>
</dbReference>
<feature type="binding site" evidence="14">
    <location>
        <position position="315"/>
    </location>
    <ligand>
        <name>FAD</name>
        <dbReference type="ChEBI" id="CHEBI:57692"/>
    </ligand>
</feature>
<evidence type="ECO:0000256" key="11">
    <source>
        <dbReference type="ARBA" id="ARBA00023284"/>
    </source>
</evidence>
<dbReference type="InterPro" id="IPR050151">
    <property type="entry name" value="Class-I_Pyr_Nuc-Dis_Oxidored"/>
</dbReference>
<evidence type="ECO:0000256" key="6">
    <source>
        <dbReference type="ARBA" id="ARBA00022630"/>
    </source>
</evidence>
<evidence type="ECO:0000256" key="5">
    <source>
        <dbReference type="ARBA" id="ARBA00022490"/>
    </source>
</evidence>
<comment type="caution">
    <text evidence="19">The sequence shown here is derived from an EMBL/GenBank/DDBJ whole genome shotgun (WGS) entry which is preliminary data.</text>
</comment>
<feature type="binding site" evidence="14">
    <location>
        <position position="207"/>
    </location>
    <ligand>
        <name>NAD(+)</name>
        <dbReference type="ChEBI" id="CHEBI:57540"/>
    </ligand>
</feature>
<dbReference type="PROSITE" id="PS00076">
    <property type="entry name" value="PYRIDINE_REDOX_1"/>
    <property type="match status" value="1"/>
</dbReference>
<dbReference type="InterPro" id="IPR012999">
    <property type="entry name" value="Pyr_OxRdtase_I_AS"/>
</dbReference>
<dbReference type="Gene3D" id="3.30.390.30">
    <property type="match status" value="1"/>
</dbReference>
<dbReference type="GO" id="GO:0004148">
    <property type="term" value="F:dihydrolipoyl dehydrogenase (NADH) activity"/>
    <property type="evidence" value="ECO:0007669"/>
    <property type="project" value="UniProtKB-EC"/>
</dbReference>
<evidence type="ECO:0000313" key="19">
    <source>
        <dbReference type="EMBL" id="PQP14401.1"/>
    </source>
</evidence>
<dbReference type="Gene3D" id="3.50.50.60">
    <property type="entry name" value="FAD/NAD(P)-binding domain"/>
    <property type="match status" value="2"/>
</dbReference>
<dbReference type="AlphaFoldDB" id="A0A2S8IHZ3"/>
<evidence type="ECO:0000256" key="4">
    <source>
        <dbReference type="ARBA" id="ARBA00016961"/>
    </source>
</evidence>
<dbReference type="Pfam" id="PF07992">
    <property type="entry name" value="Pyr_redox_2"/>
    <property type="match status" value="1"/>
</dbReference>
<dbReference type="InterPro" id="IPR006258">
    <property type="entry name" value="Lipoamide_DH"/>
</dbReference>
<keyword evidence="9 14" id="KW-0520">NAD</keyword>
<accession>A0A2S8IHZ3</accession>
<evidence type="ECO:0000256" key="10">
    <source>
        <dbReference type="ARBA" id="ARBA00023157"/>
    </source>
</evidence>
<comment type="cofactor">
    <cofactor evidence="14 16">
        <name>FAD</name>
        <dbReference type="ChEBI" id="CHEBI:57692"/>
    </cofactor>
    <text evidence="14 16">Binds 1 FAD per subunit.</text>
</comment>
<evidence type="ECO:0000256" key="14">
    <source>
        <dbReference type="PIRSR" id="PIRSR000350-3"/>
    </source>
</evidence>
<dbReference type="PRINTS" id="PR00368">
    <property type="entry name" value="FADPNR"/>
</dbReference>
<evidence type="ECO:0000256" key="2">
    <source>
        <dbReference type="ARBA" id="ARBA00007532"/>
    </source>
</evidence>
<dbReference type="PANTHER" id="PTHR22912">
    <property type="entry name" value="DISULFIDE OXIDOREDUCTASE"/>
    <property type="match status" value="1"/>
</dbReference>
<evidence type="ECO:0000256" key="7">
    <source>
        <dbReference type="ARBA" id="ARBA00022827"/>
    </source>
</evidence>
<feature type="binding site" evidence="14">
    <location>
        <begin position="184"/>
        <end position="191"/>
    </location>
    <ligand>
        <name>NAD(+)</name>
        <dbReference type="ChEBI" id="CHEBI:57540"/>
    </ligand>
</feature>
<dbReference type="RefSeq" id="WP_105423497.1">
    <property type="nucleotide sequence ID" value="NZ_PUIO01000089.1"/>
</dbReference>
<protein>
    <recommendedName>
        <fullName evidence="4 16">Dihydrolipoyl dehydrogenase</fullName>
        <ecNumber evidence="3 16">1.8.1.4</ecNumber>
    </recommendedName>
</protein>
<evidence type="ECO:0000259" key="18">
    <source>
        <dbReference type="Pfam" id="PF07992"/>
    </source>
</evidence>
<feature type="disulfide bond" description="Redox-active" evidence="15">
    <location>
        <begin position="42"/>
        <end position="47"/>
    </location>
</feature>
<feature type="binding site" evidence="14">
    <location>
        <position position="51"/>
    </location>
    <ligand>
        <name>FAD</name>
        <dbReference type="ChEBI" id="CHEBI:57692"/>
    </ligand>
</feature>
<dbReference type="SUPFAM" id="SSF55424">
    <property type="entry name" value="FAD/NAD-linked reductases, dimerisation (C-terminal) domain"/>
    <property type="match status" value="1"/>
</dbReference>
<sequence length="470" mass="49114">MTDKYDVLVIGSGPGGYVAAIRAAQHGLRTAVIERDRLGGICLNWGCIPTKALLHGADVAHTLANLRPLGFSTSGVEFDMAQLVEFSRGVSGRLSDGIGYLMKKNGIDVITGTARLTGKGVVGVREGGPDSASPLTEYRADHIILATGARPRSVPGVTPDGDRVWTYFDALVPPELPKSLLVIGSGAIGVEFASLYHDLGSEVTLVELAPQIMPVEDAAVAGHVRRQFEKRGIAIHTGASVSELTVGADSVTVTVRSADGTLGQHVVDRVLVAAGIQGNVENLGLEDLGVDVDRSFVTTDQWCRTTAFGVYAIGDVAGAPCLAHKASHEGVLCVDKLAGAPHVTPLDKDYVPGCTYARPQVASLGLTEDQARATGRSLQIGQFDLQASGKALAIGEAEGFVKTIFDADSGELLGAHMVGPDVTEQIQGFGIARSLEATGDDLAEVIFAHPTLSEAMHESVLSALGRPINM</sequence>
<dbReference type="GO" id="GO:0005737">
    <property type="term" value="C:cytoplasm"/>
    <property type="evidence" value="ECO:0007669"/>
    <property type="project" value="UniProtKB-SubCell"/>
</dbReference>
<keyword evidence="11 16" id="KW-0676">Redox-active center</keyword>
<dbReference type="PIRSF" id="PIRSF000350">
    <property type="entry name" value="Mercury_reductase_MerA"/>
    <property type="match status" value="1"/>
</dbReference>
<dbReference type="InterPro" id="IPR004099">
    <property type="entry name" value="Pyr_nucl-diS_OxRdtase_dimer"/>
</dbReference>
<dbReference type="EMBL" id="PUIO01000089">
    <property type="protein sequence ID" value="PQP14401.1"/>
    <property type="molecule type" value="Genomic_DNA"/>
</dbReference>
<evidence type="ECO:0000256" key="13">
    <source>
        <dbReference type="PIRSR" id="PIRSR000350-2"/>
    </source>
</evidence>
<dbReference type="NCBIfam" id="TIGR01350">
    <property type="entry name" value="lipoamide_DH"/>
    <property type="match status" value="1"/>
</dbReference>
<evidence type="ECO:0000256" key="16">
    <source>
        <dbReference type="RuleBase" id="RU003692"/>
    </source>
</evidence>
<dbReference type="EC" id="1.8.1.4" evidence="3 16"/>
<dbReference type="Pfam" id="PF02852">
    <property type="entry name" value="Pyr_redox_dim"/>
    <property type="match status" value="1"/>
</dbReference>
<keyword evidence="5" id="KW-0963">Cytoplasm</keyword>
<organism evidence="19 20">
    <name type="scientific">Rhodococcus opacus</name>
    <name type="common">Nocardia opaca</name>
    <dbReference type="NCBI Taxonomy" id="37919"/>
    <lineage>
        <taxon>Bacteria</taxon>
        <taxon>Bacillati</taxon>
        <taxon>Actinomycetota</taxon>
        <taxon>Actinomycetes</taxon>
        <taxon>Mycobacteriales</taxon>
        <taxon>Nocardiaceae</taxon>
        <taxon>Rhodococcus</taxon>
    </lineage>
</organism>
<evidence type="ECO:0000256" key="1">
    <source>
        <dbReference type="ARBA" id="ARBA00004496"/>
    </source>
</evidence>
<comment type="catalytic activity">
    <reaction evidence="12 16">
        <text>N(6)-[(R)-dihydrolipoyl]-L-lysyl-[protein] + NAD(+) = N(6)-[(R)-lipoyl]-L-lysyl-[protein] + NADH + H(+)</text>
        <dbReference type="Rhea" id="RHEA:15045"/>
        <dbReference type="Rhea" id="RHEA-COMP:10474"/>
        <dbReference type="Rhea" id="RHEA-COMP:10475"/>
        <dbReference type="ChEBI" id="CHEBI:15378"/>
        <dbReference type="ChEBI" id="CHEBI:57540"/>
        <dbReference type="ChEBI" id="CHEBI:57945"/>
        <dbReference type="ChEBI" id="CHEBI:83099"/>
        <dbReference type="ChEBI" id="CHEBI:83100"/>
        <dbReference type="EC" id="1.8.1.4"/>
    </reaction>
</comment>
<evidence type="ECO:0000313" key="20">
    <source>
        <dbReference type="Proteomes" id="UP000239290"/>
    </source>
</evidence>
<comment type="similarity">
    <text evidence="2 16">Belongs to the class-I pyridine nucleotide-disulfide oxidoreductase family.</text>
</comment>
<gene>
    <name evidence="19" type="primary">lpdA</name>
    <name evidence="19" type="ORF">C5613_41000</name>
</gene>
<dbReference type="InterPro" id="IPR001100">
    <property type="entry name" value="Pyr_nuc-diS_OxRdtase"/>
</dbReference>
<feature type="active site" description="Proton acceptor" evidence="13">
    <location>
        <position position="449"/>
    </location>
</feature>
<comment type="miscellaneous">
    <text evidence="16">The active site is a redox-active disulfide bond.</text>
</comment>
<evidence type="ECO:0000256" key="3">
    <source>
        <dbReference type="ARBA" id="ARBA00012608"/>
    </source>
</evidence>
<keyword evidence="8 16" id="KW-0560">Oxidoreductase</keyword>
<dbReference type="FunFam" id="3.30.390.30:FF:000001">
    <property type="entry name" value="Dihydrolipoyl dehydrogenase"/>
    <property type="match status" value="1"/>
</dbReference>
<proteinExistence type="inferred from homology"/>
<evidence type="ECO:0000256" key="8">
    <source>
        <dbReference type="ARBA" id="ARBA00023002"/>
    </source>
</evidence>
<evidence type="ECO:0000256" key="15">
    <source>
        <dbReference type="PIRSR" id="PIRSR000350-4"/>
    </source>
</evidence>